<gene>
    <name evidence="1" type="ORF">PLOB_00005883</name>
</gene>
<evidence type="ECO:0000313" key="2">
    <source>
        <dbReference type="Proteomes" id="UP001159405"/>
    </source>
</evidence>
<keyword evidence="2" id="KW-1185">Reference proteome</keyword>
<comment type="caution">
    <text evidence="1">The sequence shown here is derived from an EMBL/GenBank/DDBJ whole genome shotgun (WGS) entry which is preliminary data.</text>
</comment>
<protein>
    <submittedName>
        <fullName evidence="1">Uncharacterized protein</fullName>
    </submittedName>
</protein>
<organism evidence="1 2">
    <name type="scientific">Porites lobata</name>
    <dbReference type="NCBI Taxonomy" id="104759"/>
    <lineage>
        <taxon>Eukaryota</taxon>
        <taxon>Metazoa</taxon>
        <taxon>Cnidaria</taxon>
        <taxon>Anthozoa</taxon>
        <taxon>Hexacorallia</taxon>
        <taxon>Scleractinia</taxon>
        <taxon>Fungiina</taxon>
        <taxon>Poritidae</taxon>
        <taxon>Porites</taxon>
    </lineage>
</organism>
<evidence type="ECO:0000313" key="1">
    <source>
        <dbReference type="EMBL" id="CAH3163549.1"/>
    </source>
</evidence>
<name>A0ABN8QKD7_9CNID</name>
<dbReference type="EMBL" id="CALNXK010000126">
    <property type="protein sequence ID" value="CAH3163549.1"/>
    <property type="molecule type" value="Genomic_DNA"/>
</dbReference>
<proteinExistence type="predicted"/>
<dbReference type="Proteomes" id="UP001159405">
    <property type="component" value="Unassembled WGS sequence"/>
</dbReference>
<accession>A0ABN8QKD7</accession>
<reference evidence="1 2" key="1">
    <citation type="submission" date="2022-05" db="EMBL/GenBank/DDBJ databases">
        <authorList>
            <consortium name="Genoscope - CEA"/>
            <person name="William W."/>
        </authorList>
    </citation>
    <scope>NUCLEOTIDE SEQUENCE [LARGE SCALE GENOMIC DNA]</scope>
</reference>
<sequence>MNPSSYDKLIKENITKTYKKSSDELVEKLEVQSAQIADQLKLDDRIEKLAKKEAFITLKDHKPNLQDHPSCRLINPSKPEIGVISKHILDEINTSIISSS</sequence>